<name>A0A2C9LHM6_BIOGL</name>
<dbReference type="Proteomes" id="UP000076420">
    <property type="component" value="Unassembled WGS sequence"/>
</dbReference>
<dbReference type="VEuPathDB" id="VectorBase:BGLAX_048708"/>
<feature type="transmembrane region" description="Helical" evidence="1">
    <location>
        <begin position="112"/>
        <end position="133"/>
    </location>
</feature>
<protein>
    <recommendedName>
        <fullName evidence="4">Acyltransferase 3 domain-containing protein</fullName>
    </recommendedName>
</protein>
<feature type="transmembrane region" description="Helical" evidence="1">
    <location>
        <begin position="75"/>
        <end position="97"/>
    </location>
</feature>
<organism evidence="2 3">
    <name type="scientific">Biomphalaria glabrata</name>
    <name type="common">Bloodfluke planorb</name>
    <name type="synonym">Freshwater snail</name>
    <dbReference type="NCBI Taxonomy" id="6526"/>
    <lineage>
        <taxon>Eukaryota</taxon>
        <taxon>Metazoa</taxon>
        <taxon>Spiralia</taxon>
        <taxon>Lophotrochozoa</taxon>
        <taxon>Mollusca</taxon>
        <taxon>Gastropoda</taxon>
        <taxon>Heterobranchia</taxon>
        <taxon>Euthyneura</taxon>
        <taxon>Panpulmonata</taxon>
        <taxon>Hygrophila</taxon>
        <taxon>Lymnaeoidea</taxon>
        <taxon>Planorbidae</taxon>
        <taxon>Biomphalaria</taxon>
    </lineage>
</organism>
<dbReference type="PANTHER" id="PTHR11161:SF0">
    <property type="entry name" value="O-ACYLTRANSFERASE LIKE PROTEIN"/>
    <property type="match status" value="1"/>
</dbReference>
<dbReference type="PANTHER" id="PTHR11161">
    <property type="entry name" value="O-ACYLTRANSFERASE"/>
    <property type="match status" value="1"/>
</dbReference>
<gene>
    <name evidence="2" type="primary">106063551</name>
</gene>
<evidence type="ECO:0000313" key="2">
    <source>
        <dbReference type="EnsemblMetazoa" id="BGLB031201-PA"/>
    </source>
</evidence>
<feature type="transmembrane region" description="Helical" evidence="1">
    <location>
        <begin position="44"/>
        <end position="63"/>
    </location>
</feature>
<keyword evidence="1" id="KW-1133">Transmembrane helix</keyword>
<dbReference type="VEuPathDB" id="VectorBase:BGLB031201"/>
<dbReference type="InterPro" id="IPR052728">
    <property type="entry name" value="O2_lipid_transport_reg"/>
</dbReference>
<accession>A0A2C9LHM6</accession>
<sequence>VTVVIGWTVSIASALAIVYGLRGDLGGGNPSSVGAAALYNAVARSAWGVCVCWVIIACSSGYGGPVNTLLSWSPFVALGRLTYMAYLIHPCIMYVYFGNQESLYLLNDTNIVISYLGILLFTYLASFILMLALESPWIGLEKALLRNKRH</sequence>
<dbReference type="STRING" id="6526.A0A2C9LHM6"/>
<proteinExistence type="predicted"/>
<dbReference type="AlphaFoldDB" id="A0A2C9LHM6"/>
<evidence type="ECO:0000256" key="1">
    <source>
        <dbReference type="SAM" id="Phobius"/>
    </source>
</evidence>
<evidence type="ECO:0008006" key="4">
    <source>
        <dbReference type="Google" id="ProtNLM"/>
    </source>
</evidence>
<dbReference type="KEGG" id="bgt:106063551"/>
<keyword evidence="1" id="KW-0472">Membrane</keyword>
<reference evidence="2" key="1">
    <citation type="submission" date="2020-05" db="UniProtKB">
        <authorList>
            <consortium name="EnsemblMetazoa"/>
        </authorList>
    </citation>
    <scope>IDENTIFICATION</scope>
    <source>
        <strain evidence="2">BB02</strain>
    </source>
</reference>
<dbReference type="OrthoDB" id="207378at2759"/>
<evidence type="ECO:0000313" key="3">
    <source>
        <dbReference type="Proteomes" id="UP000076420"/>
    </source>
</evidence>
<dbReference type="EnsemblMetazoa" id="BGLB031201-RA">
    <property type="protein sequence ID" value="BGLB031201-PA"/>
    <property type="gene ID" value="BGLB031201"/>
</dbReference>
<keyword evidence="1" id="KW-0812">Transmembrane</keyword>